<dbReference type="NCBIfam" id="TIGR01783">
    <property type="entry name" value="TonB-siderophor"/>
    <property type="match status" value="1"/>
</dbReference>
<dbReference type="PANTHER" id="PTHR32552">
    <property type="entry name" value="FERRICHROME IRON RECEPTOR-RELATED"/>
    <property type="match status" value="1"/>
</dbReference>
<evidence type="ECO:0000256" key="11">
    <source>
        <dbReference type="ARBA" id="ARBA00023136"/>
    </source>
</evidence>
<evidence type="ECO:0000259" key="17">
    <source>
        <dbReference type="SMART" id="SM00965"/>
    </source>
</evidence>
<dbReference type="InterPro" id="IPR010105">
    <property type="entry name" value="TonB_sidphr_rcpt"/>
</dbReference>
<dbReference type="KEGG" id="apol:K9D25_23235"/>
<dbReference type="GO" id="GO:0015344">
    <property type="term" value="F:siderophore uptake transmembrane transporter activity"/>
    <property type="evidence" value="ECO:0007669"/>
    <property type="project" value="TreeGrafter"/>
</dbReference>
<dbReference type="FunFam" id="2.170.130.10:FF:000001">
    <property type="entry name" value="Catecholate siderophore TonB-dependent receptor"/>
    <property type="match status" value="1"/>
</dbReference>
<keyword evidence="7 16" id="KW-0732">Signal</keyword>
<comment type="similarity">
    <text evidence="2 14 15">Belongs to the TonB-dependent receptor family.</text>
</comment>
<gene>
    <name evidence="18" type="ORF">K9D25_23235</name>
</gene>
<dbReference type="Pfam" id="PF07660">
    <property type="entry name" value="STN"/>
    <property type="match status" value="1"/>
</dbReference>
<evidence type="ECO:0000256" key="13">
    <source>
        <dbReference type="ARBA" id="ARBA00023237"/>
    </source>
</evidence>
<dbReference type="AlphaFoldDB" id="A0A9E7A5M5"/>
<dbReference type="Pfam" id="PF07715">
    <property type="entry name" value="Plug"/>
    <property type="match status" value="1"/>
</dbReference>
<dbReference type="GO" id="GO:0009279">
    <property type="term" value="C:cell outer membrane"/>
    <property type="evidence" value="ECO:0007669"/>
    <property type="project" value="UniProtKB-SubCell"/>
</dbReference>
<keyword evidence="4 14" id="KW-1134">Transmembrane beta strand</keyword>
<evidence type="ECO:0000313" key="19">
    <source>
        <dbReference type="Proteomes" id="UP000831684"/>
    </source>
</evidence>
<evidence type="ECO:0000256" key="15">
    <source>
        <dbReference type="RuleBase" id="RU003357"/>
    </source>
</evidence>
<name>A0A9E7A5M5_9HYPH</name>
<dbReference type="InterPro" id="IPR037066">
    <property type="entry name" value="Plug_dom_sf"/>
</dbReference>
<sequence>MSLMMTGAFVGALLPMGAAHAQGASVAARTRFDMPAQPLSRALIAFSNATGLQLFFDAGLARGRNAPALAGSLTYAEALDRLLAGSGLTYRISGNTLTISGPSTGADASAADGSIELGTIEVAGEQNPFGPVDGYLATTTSSGTGIATPIIETPQSISVVTADQIADQNATSLTDTLLYTPGVVAQSGAFSRMADDVMMRGFNVADGSSGMLRDGMQYQSNVYGGGQEPYGLERVEVLRGPASILYGQMSPGGVINAISKRPTEETLREVNLEGGTYDYKQISADFGGKLTEDGTLTYRLTGLYRDGENWVNNTPDDKAYIAPAITWSPTDDTSLTLLANYQSVDTGFATPLLFEDVSAGNIPRSEFLGIDGFDGYDSDSYSAAALFEHRFDNGLTFRSNNRYYNADVDWSYMTGNLAPLWATGGLLARIAQTRMDSSYGVTSANSLEAKFEALGAEHTALVGFDYYLRSYDSHRYRGGSYSFLDLDTGVSYGGANINYAIDRGSDTLANQYGVFVQDQIKFGEHWVLLLGGRQDWTNSTTTSYQTGKVTDQEDAAFTGRAGLVYLFDNGLAPYASVSQSFQPQAGLNYATGAPLDPSKGLQYEAGLRYEPLGQNLLFTAAVYDITQTNVVTYDALGYSYQQGEVRSRGFEFEARGTIGRLELIAAYSYTDATIIESAYTEDIGQQVALVPRNAASLWVTYTLDEIGLRGVKIGAGIRYIGTTNLTDSVYEVPAYTLVDAMASIDLGVYNPKLEGATLKVNARNVFNEQYYTCVSIDGCRYGEPATVIGTLSYKW</sequence>
<dbReference type="SUPFAM" id="SSF56935">
    <property type="entry name" value="Porins"/>
    <property type="match status" value="1"/>
</dbReference>
<keyword evidence="10 15" id="KW-0798">TonB box</keyword>
<dbReference type="Proteomes" id="UP000831684">
    <property type="component" value="Plasmid pB"/>
</dbReference>
<evidence type="ECO:0000256" key="7">
    <source>
        <dbReference type="ARBA" id="ARBA00022729"/>
    </source>
</evidence>
<keyword evidence="12 18" id="KW-0675">Receptor</keyword>
<protein>
    <submittedName>
        <fullName evidence="18">TonB-dependent siderophore receptor</fullName>
    </submittedName>
</protein>
<evidence type="ECO:0000256" key="3">
    <source>
        <dbReference type="ARBA" id="ARBA00022448"/>
    </source>
</evidence>
<proteinExistence type="inferred from homology"/>
<evidence type="ECO:0000256" key="6">
    <source>
        <dbReference type="ARBA" id="ARBA00022692"/>
    </source>
</evidence>
<dbReference type="RefSeq" id="WP_244451185.1">
    <property type="nucleotide sequence ID" value="NZ_CP083241.1"/>
</dbReference>
<dbReference type="Gene3D" id="2.40.170.20">
    <property type="entry name" value="TonB-dependent receptor, beta-barrel domain"/>
    <property type="match status" value="1"/>
</dbReference>
<keyword evidence="11 14" id="KW-0472">Membrane</keyword>
<feature type="chain" id="PRO_5039528351" evidence="16">
    <location>
        <begin position="22"/>
        <end position="795"/>
    </location>
</feature>
<evidence type="ECO:0000256" key="1">
    <source>
        <dbReference type="ARBA" id="ARBA00004571"/>
    </source>
</evidence>
<dbReference type="PANTHER" id="PTHR32552:SF68">
    <property type="entry name" value="FERRICHROME OUTER MEMBRANE TRANSPORTER_PHAGE RECEPTOR"/>
    <property type="match status" value="1"/>
</dbReference>
<evidence type="ECO:0000256" key="16">
    <source>
        <dbReference type="SAM" id="SignalP"/>
    </source>
</evidence>
<dbReference type="CDD" id="cd01347">
    <property type="entry name" value="ligand_gated_channel"/>
    <property type="match status" value="1"/>
</dbReference>
<evidence type="ECO:0000256" key="4">
    <source>
        <dbReference type="ARBA" id="ARBA00022452"/>
    </source>
</evidence>
<feature type="signal peptide" evidence="16">
    <location>
        <begin position="1"/>
        <end position="21"/>
    </location>
</feature>
<dbReference type="InterPro" id="IPR000531">
    <property type="entry name" value="Beta-barrel_TonB"/>
</dbReference>
<evidence type="ECO:0000256" key="10">
    <source>
        <dbReference type="ARBA" id="ARBA00023077"/>
    </source>
</evidence>
<dbReference type="GO" id="GO:0015891">
    <property type="term" value="P:siderophore transport"/>
    <property type="evidence" value="ECO:0007669"/>
    <property type="project" value="InterPro"/>
</dbReference>
<dbReference type="InterPro" id="IPR036942">
    <property type="entry name" value="Beta-barrel_TonB_sf"/>
</dbReference>
<evidence type="ECO:0000256" key="12">
    <source>
        <dbReference type="ARBA" id="ARBA00023170"/>
    </source>
</evidence>
<dbReference type="EMBL" id="CP083241">
    <property type="protein sequence ID" value="UOK73570.1"/>
    <property type="molecule type" value="Genomic_DNA"/>
</dbReference>
<dbReference type="GO" id="GO:0038023">
    <property type="term" value="F:signaling receptor activity"/>
    <property type="evidence" value="ECO:0007669"/>
    <property type="project" value="InterPro"/>
</dbReference>
<dbReference type="InterPro" id="IPR012910">
    <property type="entry name" value="Plug_dom"/>
</dbReference>
<keyword evidence="6 14" id="KW-0812">Transmembrane</keyword>
<geneLocation type="plasmid" evidence="18 19">
    <name>pB</name>
</geneLocation>
<feature type="domain" description="Secretin/TonB short N-terminal" evidence="17">
    <location>
        <begin position="52"/>
        <end position="102"/>
    </location>
</feature>
<keyword evidence="5" id="KW-0410">Iron transport</keyword>
<accession>A0A9E7A5M5</accession>
<evidence type="ECO:0000256" key="14">
    <source>
        <dbReference type="PROSITE-ProRule" id="PRU01360"/>
    </source>
</evidence>
<dbReference type="Pfam" id="PF00593">
    <property type="entry name" value="TonB_dep_Rec_b-barrel"/>
    <property type="match status" value="1"/>
</dbReference>
<evidence type="ECO:0000256" key="5">
    <source>
        <dbReference type="ARBA" id="ARBA00022496"/>
    </source>
</evidence>
<reference evidence="18" key="1">
    <citation type="submission" date="2021-09" db="EMBL/GenBank/DDBJ databases">
        <title>Network and meta-omics reveal the key degrader and cooperation patterns in an efficient 1,4-dioxane-degrading microbial community.</title>
        <authorList>
            <person name="Dai C."/>
        </authorList>
    </citation>
    <scope>NUCLEOTIDE SEQUENCE</scope>
    <source>
        <strain evidence="18">ZM13</strain>
        <plasmid evidence="18">pB</plasmid>
    </source>
</reference>
<dbReference type="Gene3D" id="2.170.130.10">
    <property type="entry name" value="TonB-dependent receptor, plug domain"/>
    <property type="match status" value="1"/>
</dbReference>
<keyword evidence="9" id="KW-0406">Ion transport</keyword>
<evidence type="ECO:0000256" key="9">
    <source>
        <dbReference type="ARBA" id="ARBA00023065"/>
    </source>
</evidence>
<evidence type="ECO:0000313" key="18">
    <source>
        <dbReference type="EMBL" id="UOK73570.1"/>
    </source>
</evidence>
<dbReference type="InterPro" id="IPR011662">
    <property type="entry name" value="Secretin/TonB_short_N"/>
</dbReference>
<organism evidence="18 19">
    <name type="scientific">Ancylobacter polymorphus</name>
    <dbReference type="NCBI Taxonomy" id="223390"/>
    <lineage>
        <taxon>Bacteria</taxon>
        <taxon>Pseudomonadati</taxon>
        <taxon>Pseudomonadota</taxon>
        <taxon>Alphaproteobacteria</taxon>
        <taxon>Hyphomicrobiales</taxon>
        <taxon>Xanthobacteraceae</taxon>
        <taxon>Ancylobacter</taxon>
    </lineage>
</organism>
<keyword evidence="18" id="KW-0614">Plasmid</keyword>
<keyword evidence="3 14" id="KW-0813">Transport</keyword>
<dbReference type="InterPro" id="IPR039426">
    <property type="entry name" value="TonB-dep_rcpt-like"/>
</dbReference>
<comment type="subcellular location">
    <subcellularLocation>
        <location evidence="1 14">Cell outer membrane</location>
        <topology evidence="1 14">Multi-pass membrane protein</topology>
    </subcellularLocation>
</comment>
<keyword evidence="13 14" id="KW-0998">Cell outer membrane</keyword>
<dbReference type="Gene3D" id="3.55.50.30">
    <property type="match status" value="1"/>
</dbReference>
<dbReference type="SMART" id="SM00965">
    <property type="entry name" value="STN"/>
    <property type="match status" value="1"/>
</dbReference>
<keyword evidence="8" id="KW-0408">Iron</keyword>
<dbReference type="PROSITE" id="PS52016">
    <property type="entry name" value="TONB_DEPENDENT_REC_3"/>
    <property type="match status" value="1"/>
</dbReference>
<evidence type="ECO:0000256" key="2">
    <source>
        <dbReference type="ARBA" id="ARBA00009810"/>
    </source>
</evidence>
<evidence type="ECO:0000256" key="8">
    <source>
        <dbReference type="ARBA" id="ARBA00023004"/>
    </source>
</evidence>